<gene>
    <name evidence="2" type="primary">mobB</name>
    <name evidence="2" type="ORF">CHH57_20700</name>
</gene>
<dbReference type="InterPro" id="IPR004435">
    <property type="entry name" value="MobB_dom"/>
</dbReference>
<dbReference type="Pfam" id="PF03205">
    <property type="entry name" value="MobB"/>
    <property type="match status" value="1"/>
</dbReference>
<sequence>MQCVQIIGYKNRGKTTLVEHLIGYFSKYHYQVAAIKHHGHGGPPLGWEKTDNAKHLQAGADFAGVQGENLLQIATNKEWNLDVILQLYTLLNVDILFIEGYKHEPKPKIVLIGEQEDIHLINKVSNLKAVVSSIPLEEISVPIFKPNQLEKLACWLLEQYTQNLLH</sequence>
<dbReference type="NCBIfam" id="TIGR00176">
    <property type="entry name" value="mobB"/>
    <property type="match status" value="1"/>
</dbReference>
<dbReference type="Proteomes" id="UP000216961">
    <property type="component" value="Unassembled WGS sequence"/>
</dbReference>
<dbReference type="RefSeq" id="WP_095333311.1">
    <property type="nucleotide sequence ID" value="NZ_CP053315.1"/>
</dbReference>
<dbReference type="GO" id="GO:0006777">
    <property type="term" value="P:Mo-molybdopterin cofactor biosynthetic process"/>
    <property type="evidence" value="ECO:0007669"/>
    <property type="project" value="InterPro"/>
</dbReference>
<dbReference type="AlphaFoldDB" id="A0AA91TP66"/>
<dbReference type="InterPro" id="IPR052539">
    <property type="entry name" value="MGD_biosynthesis_adapter"/>
</dbReference>
<comment type="caution">
    <text evidence="2">The sequence shown here is derived from an EMBL/GenBank/DDBJ whole genome shotgun (WGS) entry which is preliminary data.</text>
</comment>
<dbReference type="PANTHER" id="PTHR40072">
    <property type="entry name" value="MOLYBDOPTERIN-GUANINE DINUCLEOTIDE BIOSYNTHESIS ADAPTER PROTEIN-RELATED"/>
    <property type="match status" value="1"/>
</dbReference>
<protein>
    <submittedName>
        <fullName evidence="2">Molybdopterin-guanine dinucleotide biosynthesis protein B</fullName>
    </submittedName>
</protein>
<evidence type="ECO:0000313" key="3">
    <source>
        <dbReference type="Proteomes" id="UP000216961"/>
    </source>
</evidence>
<name>A0AA91TP66_NIACI</name>
<dbReference type="GO" id="GO:0005525">
    <property type="term" value="F:GTP binding"/>
    <property type="evidence" value="ECO:0007669"/>
    <property type="project" value="InterPro"/>
</dbReference>
<feature type="domain" description="Molybdopterin-guanine dinucleotide biosynthesis protein B (MobB)" evidence="1">
    <location>
        <begin position="4"/>
        <end position="132"/>
    </location>
</feature>
<proteinExistence type="predicted"/>
<dbReference type="PANTHER" id="PTHR40072:SF1">
    <property type="entry name" value="MOLYBDOPTERIN-GUANINE DINUCLEOTIDE BIOSYNTHESIS ADAPTER PROTEIN"/>
    <property type="match status" value="1"/>
</dbReference>
<dbReference type="EMBL" id="NPBQ01000128">
    <property type="protein sequence ID" value="PAD81288.1"/>
    <property type="molecule type" value="Genomic_DNA"/>
</dbReference>
<dbReference type="SUPFAM" id="SSF52540">
    <property type="entry name" value="P-loop containing nucleoside triphosphate hydrolases"/>
    <property type="match status" value="1"/>
</dbReference>
<dbReference type="Gene3D" id="3.40.50.300">
    <property type="entry name" value="P-loop containing nucleotide triphosphate hydrolases"/>
    <property type="match status" value="1"/>
</dbReference>
<dbReference type="InterPro" id="IPR027417">
    <property type="entry name" value="P-loop_NTPase"/>
</dbReference>
<evidence type="ECO:0000313" key="2">
    <source>
        <dbReference type="EMBL" id="PAD81288.1"/>
    </source>
</evidence>
<organism evidence="2 3">
    <name type="scientific">Niallia circulans</name>
    <name type="common">Bacillus circulans</name>
    <dbReference type="NCBI Taxonomy" id="1397"/>
    <lineage>
        <taxon>Bacteria</taxon>
        <taxon>Bacillati</taxon>
        <taxon>Bacillota</taxon>
        <taxon>Bacilli</taxon>
        <taxon>Bacillales</taxon>
        <taxon>Bacillaceae</taxon>
        <taxon>Niallia</taxon>
    </lineage>
</organism>
<reference evidence="2 3" key="1">
    <citation type="submission" date="2017-07" db="EMBL/GenBank/DDBJ databases">
        <title>Isolation and whole genome analysis of endospore-forming bacteria from heroin.</title>
        <authorList>
            <person name="Kalinowski J."/>
            <person name="Ahrens B."/>
            <person name="Al-Dilaimi A."/>
            <person name="Winkler A."/>
            <person name="Wibberg D."/>
            <person name="Schleenbecker U."/>
            <person name="Ruckert C."/>
            <person name="Wolfel R."/>
            <person name="Grass G."/>
        </authorList>
    </citation>
    <scope>NUCLEOTIDE SEQUENCE [LARGE SCALE GENOMIC DNA]</scope>
    <source>
        <strain evidence="2 3">7521-2</strain>
    </source>
</reference>
<evidence type="ECO:0000259" key="1">
    <source>
        <dbReference type="Pfam" id="PF03205"/>
    </source>
</evidence>
<accession>A0AA91TP66</accession>